<dbReference type="PANTHER" id="PTHR43861">
    <property type="entry name" value="TRANS-ACONITATE 2-METHYLTRANSFERASE-RELATED"/>
    <property type="match status" value="1"/>
</dbReference>
<name>X1FTK3_9ZZZZ</name>
<comment type="caution">
    <text evidence="1">The sequence shown here is derived from an EMBL/GenBank/DDBJ whole genome shotgun (WGS) entry which is preliminary data.</text>
</comment>
<reference evidence="1" key="1">
    <citation type="journal article" date="2014" name="Front. Microbiol.">
        <title>High frequency of phylogenetically diverse reductive dehalogenase-homologous genes in deep subseafloor sedimentary metagenomes.</title>
        <authorList>
            <person name="Kawai M."/>
            <person name="Futagami T."/>
            <person name="Toyoda A."/>
            <person name="Takaki Y."/>
            <person name="Nishi S."/>
            <person name="Hori S."/>
            <person name="Arai W."/>
            <person name="Tsubouchi T."/>
            <person name="Morono Y."/>
            <person name="Uchiyama I."/>
            <person name="Ito T."/>
            <person name="Fujiyama A."/>
            <person name="Inagaki F."/>
            <person name="Takami H."/>
        </authorList>
    </citation>
    <scope>NUCLEOTIDE SEQUENCE</scope>
    <source>
        <strain evidence="1">Expedition CK06-06</strain>
    </source>
</reference>
<evidence type="ECO:0008006" key="2">
    <source>
        <dbReference type="Google" id="ProtNLM"/>
    </source>
</evidence>
<accession>X1FTK3</accession>
<dbReference type="Gene3D" id="3.40.50.150">
    <property type="entry name" value="Vaccinia Virus protein VP39"/>
    <property type="match status" value="1"/>
</dbReference>
<evidence type="ECO:0000313" key="1">
    <source>
        <dbReference type="EMBL" id="GAH35870.1"/>
    </source>
</evidence>
<organism evidence="1">
    <name type="scientific">marine sediment metagenome</name>
    <dbReference type="NCBI Taxonomy" id="412755"/>
    <lineage>
        <taxon>unclassified sequences</taxon>
        <taxon>metagenomes</taxon>
        <taxon>ecological metagenomes</taxon>
    </lineage>
</organism>
<dbReference type="Pfam" id="PF13489">
    <property type="entry name" value="Methyltransf_23"/>
    <property type="match status" value="1"/>
</dbReference>
<dbReference type="SUPFAM" id="SSF53335">
    <property type="entry name" value="S-adenosyl-L-methionine-dependent methyltransferases"/>
    <property type="match status" value="1"/>
</dbReference>
<dbReference type="PANTHER" id="PTHR43861:SF6">
    <property type="entry name" value="METHYLTRANSFERASE TYPE 11"/>
    <property type="match status" value="1"/>
</dbReference>
<dbReference type="CDD" id="cd02440">
    <property type="entry name" value="AdoMet_MTases"/>
    <property type="match status" value="1"/>
</dbReference>
<feature type="non-terminal residue" evidence="1">
    <location>
        <position position="1"/>
    </location>
</feature>
<gene>
    <name evidence="1" type="ORF">S03H2_10510</name>
</gene>
<dbReference type="EMBL" id="BARU01005405">
    <property type="protein sequence ID" value="GAH35870.1"/>
    <property type="molecule type" value="Genomic_DNA"/>
</dbReference>
<sequence>QIIRKSTEEDTPVKMTQHPQKVYVPCNLCGSSDFEILYPNSLREGAHSHTARFRQSDSNLLAGQIVRCPHCGLIYNNPTESSEELEEIYRRVEDDDYLREWAWKRATFRFNVTILESFIDRGRILDIGCGHGFFLQELDPSRWQRIGLDMAEAAARETRKTGIEVHCTNLERANFPEASFDAITAFHLLEHVFDPRGLLGEVYRILKPGGFIYLELPDMGSVPARMFKRNWWYIMRFHTYYFSRRTLGEMLRSLGFKPLYWERPRKSWSIQYLAKKSSAYGFLWSIFFLPFTAKIFSKLFLTGKPLDLMGVIAQKPYE</sequence>
<protein>
    <recommendedName>
        <fullName evidence="2">Methyltransferase type 11 domain-containing protein</fullName>
    </recommendedName>
</protein>
<proteinExistence type="predicted"/>
<dbReference type="InterPro" id="IPR029063">
    <property type="entry name" value="SAM-dependent_MTases_sf"/>
</dbReference>
<dbReference type="AlphaFoldDB" id="X1FTK3"/>